<dbReference type="InterPro" id="IPR050306">
    <property type="entry name" value="PfkB_Carbo_kinase"/>
</dbReference>
<proteinExistence type="inferred from homology"/>
<dbReference type="Proteomes" id="UP000027661">
    <property type="component" value="Unassembled WGS sequence"/>
</dbReference>
<keyword evidence="2" id="KW-0808">Transferase</keyword>
<evidence type="ECO:0000313" key="5">
    <source>
        <dbReference type="EMBL" id="KDS52871.1"/>
    </source>
</evidence>
<dbReference type="PATRIC" id="fig|1339352.3.peg.2758"/>
<evidence type="ECO:0000256" key="3">
    <source>
        <dbReference type="ARBA" id="ARBA00022777"/>
    </source>
</evidence>
<dbReference type="InterPro" id="IPR002173">
    <property type="entry name" value="Carboh/pur_kinase_PfkB_CS"/>
</dbReference>
<evidence type="ECO:0000313" key="6">
    <source>
        <dbReference type="Proteomes" id="UP000027661"/>
    </source>
</evidence>
<dbReference type="GeneID" id="5302238"/>
<dbReference type="SUPFAM" id="SSF53613">
    <property type="entry name" value="Ribokinase-like"/>
    <property type="match status" value="1"/>
</dbReference>
<dbReference type="InterPro" id="IPR029056">
    <property type="entry name" value="Ribokinase-like"/>
</dbReference>
<dbReference type="GO" id="GO:0016301">
    <property type="term" value="F:kinase activity"/>
    <property type="evidence" value="ECO:0007669"/>
    <property type="project" value="UniProtKB-KW"/>
</dbReference>
<sequence length="306" mass="34620">MRKVIGIGETILDILFKDSQPTAAVPGGSVFNGIISLGRLGVNVTFISETGNDKVGDIILKFMRENGVSTDHVNVFPEGKSPVSLAFLNEQNDAEYLFYKDYPRLRLDVTMPEIHRDDIVMIGSYYAVTPQLRDKVKELLDKAREKGAIIYYDVNFRSTHKNEAIKLLPVILENFEYADIIRGSVEDFENMFGLTDADKVYKSKIEFYCPHFICTHGGRGIRLYTKNIKKHYEVDPLQTVSTVGAGDNFNAGVVFGLLKYRIRRDDLDELSEDDWDHVIRCGKDFSADVCMSLNNSISKEFAAGYR</sequence>
<feature type="domain" description="Carbohydrate kinase PfkB" evidence="4">
    <location>
        <begin position="23"/>
        <end position="272"/>
    </location>
</feature>
<evidence type="ECO:0000259" key="4">
    <source>
        <dbReference type="Pfam" id="PF00294"/>
    </source>
</evidence>
<protein>
    <submittedName>
        <fullName evidence="5">PfkB carbohydrate kinase family protein</fullName>
    </submittedName>
</protein>
<evidence type="ECO:0000256" key="2">
    <source>
        <dbReference type="ARBA" id="ARBA00022679"/>
    </source>
</evidence>
<organism evidence="5 6">
    <name type="scientific">Phocaeicola vulgatus str. 3975 RP4</name>
    <dbReference type="NCBI Taxonomy" id="1339352"/>
    <lineage>
        <taxon>Bacteria</taxon>
        <taxon>Pseudomonadati</taxon>
        <taxon>Bacteroidota</taxon>
        <taxon>Bacteroidia</taxon>
        <taxon>Bacteroidales</taxon>
        <taxon>Bacteroidaceae</taxon>
        <taxon>Phocaeicola</taxon>
    </lineage>
</organism>
<reference evidence="5 6" key="1">
    <citation type="submission" date="2014-04" db="EMBL/GenBank/DDBJ databases">
        <authorList>
            <person name="Sears C."/>
            <person name="Carroll K."/>
            <person name="Sack B.R."/>
            <person name="Qadri F."/>
            <person name="Myers L.L."/>
            <person name="Chung G.-T."/>
            <person name="Escheverria P."/>
            <person name="Fraser C.M."/>
            <person name="Sadzewicz L."/>
            <person name="Shefchek K.A."/>
            <person name="Tallon L."/>
            <person name="Das S.P."/>
            <person name="Daugherty S."/>
            <person name="Mongodin E.F."/>
        </authorList>
    </citation>
    <scope>NUCLEOTIDE SEQUENCE [LARGE SCALE GENOMIC DNA]</scope>
    <source>
        <strain evidence="5 6">3975 RP4</strain>
    </source>
</reference>
<dbReference type="RefSeq" id="WP_005838735.1">
    <property type="nucleotide sequence ID" value="NZ_JNHM01000033.1"/>
</dbReference>
<keyword evidence="3 5" id="KW-0418">Kinase</keyword>
<dbReference type="CDD" id="cd01167">
    <property type="entry name" value="bac_FRK"/>
    <property type="match status" value="1"/>
</dbReference>
<dbReference type="AlphaFoldDB" id="A0A069SF85"/>
<gene>
    <name evidence="5" type="ORF">M099_2867</name>
</gene>
<dbReference type="PANTHER" id="PTHR43085">
    <property type="entry name" value="HEXOKINASE FAMILY MEMBER"/>
    <property type="match status" value="1"/>
</dbReference>
<comment type="caution">
    <text evidence="5">The sequence shown here is derived from an EMBL/GenBank/DDBJ whole genome shotgun (WGS) entry which is preliminary data.</text>
</comment>
<dbReference type="EMBL" id="JNHM01000033">
    <property type="protein sequence ID" value="KDS52871.1"/>
    <property type="molecule type" value="Genomic_DNA"/>
</dbReference>
<dbReference type="Pfam" id="PF00294">
    <property type="entry name" value="PfkB"/>
    <property type="match status" value="1"/>
</dbReference>
<accession>A0A069SF85</accession>
<comment type="similarity">
    <text evidence="1">Belongs to the carbohydrate kinase PfkB family.</text>
</comment>
<dbReference type="Gene3D" id="3.40.1190.20">
    <property type="match status" value="1"/>
</dbReference>
<dbReference type="InterPro" id="IPR011611">
    <property type="entry name" value="PfkB_dom"/>
</dbReference>
<dbReference type="PROSITE" id="PS00584">
    <property type="entry name" value="PFKB_KINASES_2"/>
    <property type="match status" value="1"/>
</dbReference>
<evidence type="ECO:0000256" key="1">
    <source>
        <dbReference type="ARBA" id="ARBA00010688"/>
    </source>
</evidence>
<name>A0A069SF85_PHOVU</name>
<dbReference type="PANTHER" id="PTHR43085:SF57">
    <property type="entry name" value="CARBOHYDRATE KINASE PFKB DOMAIN-CONTAINING PROTEIN"/>
    <property type="match status" value="1"/>
</dbReference>